<dbReference type="Proteomes" id="UP001596119">
    <property type="component" value="Unassembled WGS sequence"/>
</dbReference>
<proteinExistence type="predicted"/>
<dbReference type="RefSeq" id="WP_379566105.1">
    <property type="nucleotide sequence ID" value="NZ_JBHSQK010000026.1"/>
</dbReference>
<evidence type="ECO:0000313" key="2">
    <source>
        <dbReference type="Proteomes" id="UP001596119"/>
    </source>
</evidence>
<reference evidence="2" key="1">
    <citation type="journal article" date="2019" name="Int. J. Syst. Evol. Microbiol.">
        <title>The Global Catalogue of Microorganisms (GCM) 10K type strain sequencing project: providing services to taxonomists for standard genome sequencing and annotation.</title>
        <authorList>
            <consortium name="The Broad Institute Genomics Platform"/>
            <consortium name="The Broad Institute Genome Sequencing Center for Infectious Disease"/>
            <person name="Wu L."/>
            <person name="Ma J."/>
        </authorList>
    </citation>
    <scope>NUCLEOTIDE SEQUENCE [LARGE SCALE GENOMIC DNA]</scope>
    <source>
        <strain evidence="2">CGMCC 4.7397</strain>
    </source>
</reference>
<sequence length="89" mass="8969">MGAGVFGGLVGSVGEVELFSGVDLGEGVLRAADRLDGAVAGGAVCGPFGPSAWGRLPFGRREVKFGDLSLLVVEELVGVVGVRRATLGR</sequence>
<evidence type="ECO:0000313" key="1">
    <source>
        <dbReference type="EMBL" id="MFC5949024.1"/>
    </source>
</evidence>
<comment type="caution">
    <text evidence="1">The sequence shown here is derived from an EMBL/GenBank/DDBJ whole genome shotgun (WGS) entry which is preliminary data.</text>
</comment>
<name>A0ABW1I9U0_9PSEU</name>
<protein>
    <submittedName>
        <fullName evidence="1">Uncharacterized protein</fullName>
    </submittedName>
</protein>
<accession>A0ABW1I9U0</accession>
<keyword evidence="2" id="KW-1185">Reference proteome</keyword>
<dbReference type="EMBL" id="JBHSQK010000026">
    <property type="protein sequence ID" value="MFC5949024.1"/>
    <property type="molecule type" value="Genomic_DNA"/>
</dbReference>
<organism evidence="1 2">
    <name type="scientific">Pseudonocardia lutea</name>
    <dbReference type="NCBI Taxonomy" id="2172015"/>
    <lineage>
        <taxon>Bacteria</taxon>
        <taxon>Bacillati</taxon>
        <taxon>Actinomycetota</taxon>
        <taxon>Actinomycetes</taxon>
        <taxon>Pseudonocardiales</taxon>
        <taxon>Pseudonocardiaceae</taxon>
        <taxon>Pseudonocardia</taxon>
    </lineage>
</organism>
<gene>
    <name evidence="1" type="ORF">ACFQH9_12150</name>
</gene>